<keyword evidence="10" id="KW-1185">Reference proteome</keyword>
<dbReference type="InterPro" id="IPR017853">
    <property type="entry name" value="GH"/>
</dbReference>
<dbReference type="Gene3D" id="3.20.20.80">
    <property type="entry name" value="Glycosidases"/>
    <property type="match status" value="1"/>
</dbReference>
<comment type="caution">
    <text evidence="9">The sequence shown here is derived from an EMBL/GenBank/DDBJ whole genome shotgun (WGS) entry which is preliminary data.</text>
</comment>
<feature type="signal peptide" evidence="7">
    <location>
        <begin position="1"/>
        <end position="21"/>
    </location>
</feature>
<name>A0ABS1HNX9_9BACT</name>
<evidence type="ECO:0000256" key="7">
    <source>
        <dbReference type="SAM" id="SignalP"/>
    </source>
</evidence>
<dbReference type="SUPFAM" id="SSF51445">
    <property type="entry name" value="(Trans)glycosidases"/>
    <property type="match status" value="1"/>
</dbReference>
<evidence type="ECO:0000313" key="10">
    <source>
        <dbReference type="Proteomes" id="UP000605676"/>
    </source>
</evidence>
<dbReference type="InterPro" id="IPR016286">
    <property type="entry name" value="FUC_metazoa-typ"/>
</dbReference>
<dbReference type="Gene3D" id="2.60.120.260">
    <property type="entry name" value="Galactose-binding domain-like"/>
    <property type="match status" value="1"/>
</dbReference>
<dbReference type="PANTHER" id="PTHR10030:SF37">
    <property type="entry name" value="ALPHA-L-FUCOSIDASE-RELATED"/>
    <property type="match status" value="1"/>
</dbReference>
<evidence type="ECO:0000259" key="8">
    <source>
        <dbReference type="Pfam" id="PF01120"/>
    </source>
</evidence>
<keyword evidence="4 7" id="KW-0732">Signal</keyword>
<evidence type="ECO:0000313" key="9">
    <source>
        <dbReference type="EMBL" id="MBK3519232.1"/>
    </source>
</evidence>
<feature type="domain" description="Glycoside hydrolase family 29 N-terminal" evidence="8">
    <location>
        <begin position="60"/>
        <end position="362"/>
    </location>
</feature>
<dbReference type="Pfam" id="PF01120">
    <property type="entry name" value="Alpha_L_fucos"/>
    <property type="match status" value="1"/>
</dbReference>
<evidence type="ECO:0000256" key="5">
    <source>
        <dbReference type="ARBA" id="ARBA00022801"/>
    </source>
</evidence>
<dbReference type="PRINTS" id="PR00741">
    <property type="entry name" value="GLHYDRLASE29"/>
</dbReference>
<accession>A0ABS1HNX9</accession>
<gene>
    <name evidence="9" type="ORF">JIV24_17925</name>
</gene>
<dbReference type="InterPro" id="IPR000933">
    <property type="entry name" value="Glyco_hydro_29"/>
</dbReference>
<evidence type="ECO:0000256" key="4">
    <source>
        <dbReference type="ARBA" id="ARBA00022729"/>
    </source>
</evidence>
<reference evidence="9 10" key="1">
    <citation type="submission" date="2021-01" db="EMBL/GenBank/DDBJ databases">
        <title>Carboxyliciviraga sp.nov., isolated from coastal sediments.</title>
        <authorList>
            <person name="Lu D."/>
            <person name="Zhang T."/>
        </authorList>
    </citation>
    <scope>NUCLEOTIDE SEQUENCE [LARGE SCALE GENOMIC DNA]</scope>
    <source>
        <strain evidence="9 10">N1Y132</strain>
    </source>
</reference>
<protein>
    <recommendedName>
        <fullName evidence="3">alpha-L-fucosidase</fullName>
        <ecNumber evidence="3">3.2.1.51</ecNumber>
    </recommendedName>
</protein>
<comment type="function">
    <text evidence="1">Alpha-L-fucosidase is responsible for hydrolyzing the alpha-1,6-linked fucose joined to the reducing-end N-acetylglucosamine of the carbohydrate moieties of glycoproteins.</text>
</comment>
<dbReference type="InterPro" id="IPR057739">
    <property type="entry name" value="Glyco_hydro_29_N"/>
</dbReference>
<dbReference type="EMBL" id="JAENRR010000058">
    <property type="protein sequence ID" value="MBK3519232.1"/>
    <property type="molecule type" value="Genomic_DNA"/>
</dbReference>
<keyword evidence="5" id="KW-0378">Hydrolase</keyword>
<dbReference type="SMART" id="SM00812">
    <property type="entry name" value="Alpha_L_fucos"/>
    <property type="match status" value="1"/>
</dbReference>
<feature type="chain" id="PRO_5046111702" description="alpha-L-fucosidase" evidence="7">
    <location>
        <begin position="22"/>
        <end position="602"/>
    </location>
</feature>
<dbReference type="EC" id="3.2.1.51" evidence="3"/>
<comment type="similarity">
    <text evidence="2">Belongs to the glycosyl hydrolase 29 family.</text>
</comment>
<evidence type="ECO:0000256" key="3">
    <source>
        <dbReference type="ARBA" id="ARBA00012662"/>
    </source>
</evidence>
<evidence type="ECO:0000256" key="1">
    <source>
        <dbReference type="ARBA" id="ARBA00004071"/>
    </source>
</evidence>
<keyword evidence="6" id="KW-0326">Glycosidase</keyword>
<evidence type="ECO:0000256" key="6">
    <source>
        <dbReference type="ARBA" id="ARBA00023295"/>
    </source>
</evidence>
<organism evidence="9 10">
    <name type="scientific">Carboxylicivirga marina</name>
    <dbReference type="NCBI Taxonomy" id="2800988"/>
    <lineage>
        <taxon>Bacteria</taxon>
        <taxon>Pseudomonadati</taxon>
        <taxon>Bacteroidota</taxon>
        <taxon>Bacteroidia</taxon>
        <taxon>Marinilabiliales</taxon>
        <taxon>Marinilabiliaceae</taxon>
        <taxon>Carboxylicivirga</taxon>
    </lineage>
</organism>
<dbReference type="RefSeq" id="WP_200466452.1">
    <property type="nucleotide sequence ID" value="NZ_JAENRR010000058.1"/>
</dbReference>
<dbReference type="PANTHER" id="PTHR10030">
    <property type="entry name" value="ALPHA-L-FUCOSIDASE"/>
    <property type="match status" value="1"/>
</dbReference>
<evidence type="ECO:0000256" key="2">
    <source>
        <dbReference type="ARBA" id="ARBA00007951"/>
    </source>
</evidence>
<sequence length="602" mass="69050">MNTIRLALICLVLQISSLVYAQHHHKPHTDGIEPYYQTKQLKDYLKTIDPDYLPYMFASEENLQWWKEAKFGVLVCWDPASVTQVALSWGRHGRRPHHSTDGKITKGVPEQEYNNSYKSFNPDKFNAEEWVKLWKEAGMKYFVFLTKHHYGFCMWNTKTTEFNIMNTPYGKDVMVDIAKACEKHDMKLMWYYSQPDWTHPLYRKELPHTEYNEQVLYPQLRELMSYPGVDGIWFDGLGLPPSRWDSPKMLKIIRDVNPKAVVNHRHGTPQWHMGDFDGPERGIGRFQTNRPWETCHVLSGAWAYNGESDASPLPIAIRTLTKTAGNGGNLMLGIGPRPDGSVVDKHASRLREMGEYLEQYGESIYATQGGPYISGPWGACTYREKKVYLHLMGDIKDNELILPNLPAELKSYRALTGEKNLKISNTKKGLKIRYDKNEMSLFPVIELCLDTDATTIYPIKTQGPILIGNATITASSDLGSGFTANNLLPQAGEDFSEGIHIKKSWKPANADEQPTLIYKWKEEQQIKQINIKENRDLRASNIESYEMKAMINGVWETIHKGYEVGPYCGIHFKNVIKTSQLKIIFDKKGRIEINKILISSDF</sequence>
<dbReference type="Proteomes" id="UP000605676">
    <property type="component" value="Unassembled WGS sequence"/>
</dbReference>
<proteinExistence type="inferred from homology"/>